<comment type="subcellular location">
    <subcellularLocation>
        <location evidence="1">Cell envelope</location>
    </subcellularLocation>
</comment>
<gene>
    <name evidence="9" type="ORF">FJN17_33230</name>
</gene>
<reference evidence="9 10" key="2">
    <citation type="journal article" date="2020" name="Int. J. Syst. Evol. Microbiol.">
        <title>Description and complete genome sequences of Bradyrhizobium symbiodeficiens sp. nov., a non-symbiotic bacterium associated with legumes native to Canada.</title>
        <authorList>
            <person name="Bromfield E.S.P."/>
            <person name="Cloutier S."/>
            <person name="Nguyen H.D.T."/>
        </authorList>
    </citation>
    <scope>NUCLEOTIDE SEQUENCE [LARGE SCALE GENOMIC DNA]</scope>
    <source>
        <strain evidence="9 10">65S1MB</strain>
    </source>
</reference>
<dbReference type="Pfam" id="PF25876">
    <property type="entry name" value="HH_MFP_RND"/>
    <property type="match status" value="1"/>
</dbReference>
<comment type="similarity">
    <text evidence="2">Belongs to the membrane fusion protein (MFP) (TC 8.A.1) family.</text>
</comment>
<evidence type="ECO:0000259" key="5">
    <source>
        <dbReference type="Pfam" id="PF25876"/>
    </source>
</evidence>
<evidence type="ECO:0000313" key="10">
    <source>
        <dbReference type="Proteomes" id="UP000319298"/>
    </source>
</evidence>
<evidence type="ECO:0000259" key="8">
    <source>
        <dbReference type="Pfam" id="PF25967"/>
    </source>
</evidence>
<dbReference type="Pfam" id="PF25917">
    <property type="entry name" value="BSH_RND"/>
    <property type="match status" value="1"/>
</dbReference>
<name>A0ABX5WFL2_9BRAD</name>
<feature type="domain" description="Multidrug resistance protein MdtA-like C-terminal permuted SH3" evidence="8">
    <location>
        <begin position="312"/>
        <end position="372"/>
    </location>
</feature>
<dbReference type="NCBIfam" id="TIGR01730">
    <property type="entry name" value="RND_mfp"/>
    <property type="match status" value="1"/>
</dbReference>
<keyword evidence="10" id="KW-1185">Reference proteome</keyword>
<dbReference type="PANTHER" id="PTHR30158">
    <property type="entry name" value="ACRA/E-RELATED COMPONENT OF DRUG EFFLUX TRANSPORTER"/>
    <property type="match status" value="1"/>
</dbReference>
<dbReference type="PANTHER" id="PTHR30158:SF3">
    <property type="entry name" value="MULTIDRUG EFFLUX PUMP SUBUNIT ACRA-RELATED"/>
    <property type="match status" value="1"/>
</dbReference>
<protein>
    <submittedName>
        <fullName evidence="9">Efflux RND transporter periplasmic adaptor subunit</fullName>
    </submittedName>
</protein>
<keyword evidence="4" id="KW-0732">Signal</keyword>
<dbReference type="InterPro" id="IPR058626">
    <property type="entry name" value="MdtA-like_b-barrel"/>
</dbReference>
<evidence type="ECO:0000259" key="6">
    <source>
        <dbReference type="Pfam" id="PF25917"/>
    </source>
</evidence>
<dbReference type="SUPFAM" id="SSF111369">
    <property type="entry name" value="HlyD-like secretion proteins"/>
    <property type="match status" value="1"/>
</dbReference>
<evidence type="ECO:0000256" key="4">
    <source>
        <dbReference type="SAM" id="SignalP"/>
    </source>
</evidence>
<dbReference type="InterPro" id="IPR058624">
    <property type="entry name" value="MdtA-like_HH"/>
</dbReference>
<organism evidence="9 10">
    <name type="scientific">Bradyrhizobium symbiodeficiens</name>
    <dbReference type="NCBI Taxonomy" id="1404367"/>
    <lineage>
        <taxon>Bacteria</taxon>
        <taxon>Pseudomonadati</taxon>
        <taxon>Pseudomonadota</taxon>
        <taxon>Alphaproteobacteria</taxon>
        <taxon>Hyphomicrobiales</taxon>
        <taxon>Nitrobacteraceae</taxon>
        <taxon>Bradyrhizobium</taxon>
    </lineage>
</organism>
<feature type="domain" description="Multidrug resistance protein MdtA-like beta-barrel" evidence="7">
    <location>
        <begin position="210"/>
        <end position="279"/>
    </location>
</feature>
<feature type="region of interest" description="Disordered" evidence="3">
    <location>
        <begin position="374"/>
        <end position="417"/>
    </location>
</feature>
<dbReference type="EMBL" id="CP041090">
    <property type="protein sequence ID" value="QDF42064.1"/>
    <property type="molecule type" value="Genomic_DNA"/>
</dbReference>
<dbReference type="Gene3D" id="2.40.30.170">
    <property type="match status" value="1"/>
</dbReference>
<evidence type="ECO:0000313" key="9">
    <source>
        <dbReference type="EMBL" id="QDF42064.1"/>
    </source>
</evidence>
<evidence type="ECO:0000256" key="3">
    <source>
        <dbReference type="SAM" id="MobiDB-lite"/>
    </source>
</evidence>
<feature type="domain" description="Multidrug resistance protein MdtA-like barrel-sandwich hybrid" evidence="6">
    <location>
        <begin position="65"/>
        <end position="201"/>
    </location>
</feature>
<sequence>MNVAQKAISWITAIIALGLAALSTIAPAEAQVGQARPPAVGVMEAVRRPITESNDFLGRIESPHRVSVVARVTAFLEKRYYIEGSEVKAGDLLYQLERGPFEADLAAKKAQVAQLQAMLTDARLTTDRARTLLGGPAGQQSTYDAALANQQSLEAQVQAAQAQVDLSRINLDYTEVRSPIDGQIGRTAVSEGNVVSPGSGALTTIVSQDPMYVTFPVSVREVLALRDRSVIGGGFKAVVIRIRLPDGRVYDQVGKLDFVNNTIAQNTDTIMLRGTIPNPVLKDKSGDPLTERELTDNEFVSVLLEGAEPVEVVAIPRSAVLSDQQGDYVFLLGADDKVEQRRIQVGQSTPTVASVTSGLSPGEKVIVEGLQRVRPGQSVSPGPASALVQSSMKSPVEGEMSRASNRGIRLKSVDLTP</sequence>
<dbReference type="RefSeq" id="WP_140483020.1">
    <property type="nucleotide sequence ID" value="NZ_CP041090.2"/>
</dbReference>
<feature type="chain" id="PRO_5046679869" evidence="4">
    <location>
        <begin position="31"/>
        <end position="417"/>
    </location>
</feature>
<dbReference type="Gene3D" id="2.40.50.100">
    <property type="match status" value="1"/>
</dbReference>
<evidence type="ECO:0000256" key="1">
    <source>
        <dbReference type="ARBA" id="ARBA00004196"/>
    </source>
</evidence>
<accession>A0ABX5WFL2</accession>
<dbReference type="Pfam" id="PF25967">
    <property type="entry name" value="RND-MFP_C"/>
    <property type="match status" value="1"/>
</dbReference>
<feature type="signal peptide" evidence="4">
    <location>
        <begin position="1"/>
        <end position="30"/>
    </location>
</feature>
<dbReference type="Pfam" id="PF25944">
    <property type="entry name" value="Beta-barrel_RND"/>
    <property type="match status" value="1"/>
</dbReference>
<dbReference type="Gene3D" id="1.10.287.470">
    <property type="entry name" value="Helix hairpin bin"/>
    <property type="match status" value="1"/>
</dbReference>
<proteinExistence type="inferred from homology"/>
<dbReference type="InterPro" id="IPR058627">
    <property type="entry name" value="MdtA-like_C"/>
</dbReference>
<feature type="domain" description="Multidrug resistance protein MdtA-like alpha-helical hairpin" evidence="5">
    <location>
        <begin position="105"/>
        <end position="174"/>
    </location>
</feature>
<dbReference type="InterPro" id="IPR058625">
    <property type="entry name" value="MdtA-like_BSH"/>
</dbReference>
<dbReference type="InterPro" id="IPR006143">
    <property type="entry name" value="RND_pump_MFP"/>
</dbReference>
<dbReference type="Gene3D" id="2.40.420.20">
    <property type="match status" value="1"/>
</dbReference>
<dbReference type="Proteomes" id="UP000319298">
    <property type="component" value="Chromosome"/>
</dbReference>
<reference evidence="10" key="1">
    <citation type="submission" date="2019-06" db="EMBL/GenBank/DDBJ databases">
        <title>Whole-Genome Sequence of Bradyrhizobium sp. 3 Strain 65S1MB.</title>
        <authorList>
            <person name="Bromfield E.S.P."/>
            <person name="Cloutier S."/>
            <person name="Nguyen H.D.T."/>
        </authorList>
    </citation>
    <scope>NUCLEOTIDE SEQUENCE [LARGE SCALE GENOMIC DNA]</scope>
    <source>
        <strain evidence="10">65S1MB</strain>
    </source>
</reference>
<evidence type="ECO:0000256" key="2">
    <source>
        <dbReference type="ARBA" id="ARBA00009477"/>
    </source>
</evidence>
<evidence type="ECO:0000259" key="7">
    <source>
        <dbReference type="Pfam" id="PF25944"/>
    </source>
</evidence>